<dbReference type="GO" id="GO:0003677">
    <property type="term" value="F:DNA binding"/>
    <property type="evidence" value="ECO:0007669"/>
    <property type="project" value="UniProtKB-KW"/>
</dbReference>
<dbReference type="InterPro" id="IPR006612">
    <property type="entry name" value="THAP_Znf"/>
</dbReference>
<keyword evidence="2" id="KW-0863">Zinc-finger</keyword>
<dbReference type="AlphaFoldDB" id="A0A2M3ZCE4"/>
<reference evidence="6" key="1">
    <citation type="submission" date="2018-01" db="EMBL/GenBank/DDBJ databases">
        <title>An insight into the sialome of Amazonian anophelines.</title>
        <authorList>
            <person name="Ribeiro J.M."/>
            <person name="Scarpassa V."/>
            <person name="Calvo E."/>
        </authorList>
    </citation>
    <scope>NUCLEOTIDE SEQUENCE</scope>
    <source>
        <tissue evidence="6">Salivary glands</tissue>
    </source>
</reference>
<dbReference type="EMBL" id="GGFM01005475">
    <property type="protein sequence ID" value="MBW26226.1"/>
    <property type="molecule type" value="Transcribed_RNA"/>
</dbReference>
<keyword evidence="1" id="KW-0479">Metal-binding</keyword>
<proteinExistence type="predicted"/>
<evidence type="ECO:0000259" key="5">
    <source>
        <dbReference type="SMART" id="SM00980"/>
    </source>
</evidence>
<keyword evidence="4" id="KW-0238">DNA-binding</keyword>
<protein>
    <recommendedName>
        <fullName evidence="5">THAP-type domain-containing protein</fullName>
    </recommendedName>
</protein>
<dbReference type="SUPFAM" id="SSF57716">
    <property type="entry name" value="Glucocorticoid receptor-like (DNA-binding domain)"/>
    <property type="match status" value="1"/>
</dbReference>
<dbReference type="SMART" id="SM00980">
    <property type="entry name" value="THAP"/>
    <property type="match status" value="1"/>
</dbReference>
<evidence type="ECO:0000256" key="2">
    <source>
        <dbReference type="ARBA" id="ARBA00022771"/>
    </source>
</evidence>
<evidence type="ECO:0000313" key="6">
    <source>
        <dbReference type="EMBL" id="MBW26226.1"/>
    </source>
</evidence>
<sequence>MRCLFEGCENSESPENKGQDAVRYFPFPVTDYICDRLRRLAKKRLYWWCRICGVDHTRMLHQLAVCSKHFLKGSCASLWDVYDPDWVPSLYIPASGAGTKRSIPSATKINWNDFIGNEKMALERITNQFWETNPDSFTLWNGLINEIIAYPIRRAYAILDGQNDLHRYCSAAYDVTDLPEDLRNSFTRHSSVPGLAPEMYFSNVRAVTIVNLALQPRWETERIIMKLQHSVLELINMMEE</sequence>
<evidence type="ECO:0000256" key="3">
    <source>
        <dbReference type="ARBA" id="ARBA00022833"/>
    </source>
</evidence>
<dbReference type="GO" id="GO:0008270">
    <property type="term" value="F:zinc ion binding"/>
    <property type="evidence" value="ECO:0007669"/>
    <property type="project" value="UniProtKB-KW"/>
</dbReference>
<dbReference type="Pfam" id="PF05485">
    <property type="entry name" value="THAP"/>
    <property type="match status" value="1"/>
</dbReference>
<evidence type="ECO:0000256" key="1">
    <source>
        <dbReference type="ARBA" id="ARBA00022723"/>
    </source>
</evidence>
<name>A0A2M3ZCE4_9DIPT</name>
<evidence type="ECO:0000256" key="4">
    <source>
        <dbReference type="ARBA" id="ARBA00023125"/>
    </source>
</evidence>
<organism evidence="6">
    <name type="scientific">Anopheles braziliensis</name>
    <dbReference type="NCBI Taxonomy" id="58242"/>
    <lineage>
        <taxon>Eukaryota</taxon>
        <taxon>Metazoa</taxon>
        <taxon>Ecdysozoa</taxon>
        <taxon>Arthropoda</taxon>
        <taxon>Hexapoda</taxon>
        <taxon>Insecta</taxon>
        <taxon>Pterygota</taxon>
        <taxon>Neoptera</taxon>
        <taxon>Endopterygota</taxon>
        <taxon>Diptera</taxon>
        <taxon>Nematocera</taxon>
        <taxon>Culicoidea</taxon>
        <taxon>Culicidae</taxon>
        <taxon>Anophelinae</taxon>
        <taxon>Anopheles</taxon>
    </lineage>
</organism>
<accession>A0A2M3ZCE4</accession>
<feature type="domain" description="THAP-type" evidence="5">
    <location>
        <begin position="1"/>
        <end position="97"/>
    </location>
</feature>
<keyword evidence="3" id="KW-0862">Zinc</keyword>